<evidence type="ECO:0000313" key="5">
    <source>
        <dbReference type="Proteomes" id="UP000464954"/>
    </source>
</evidence>
<feature type="domain" description="Calcineurin-like phosphoesterase" evidence="3">
    <location>
        <begin position="1"/>
        <end position="157"/>
    </location>
</feature>
<dbReference type="PANTHER" id="PTHR43165">
    <property type="entry name" value="METALLOPHOSPHOESTERASE"/>
    <property type="match status" value="1"/>
</dbReference>
<reference evidence="4 5" key="1">
    <citation type="submission" date="2020-01" db="EMBL/GenBank/DDBJ databases">
        <title>Ponticoccus aerotolerans gen. nov., sp. nov., an anaerobic bacterium and proposal of Ponticoccusceae fam. nov., Ponticoccusles ord. nov. and Ponticoccuse classis nov. in the phylum Kiritimatiellaeota.</title>
        <authorList>
            <person name="Zhou L.Y."/>
            <person name="Du Z.J."/>
        </authorList>
    </citation>
    <scope>NUCLEOTIDE SEQUENCE [LARGE SCALE GENOMIC DNA]</scope>
    <source>
        <strain evidence="4 5">S-5007</strain>
    </source>
</reference>
<dbReference type="InterPro" id="IPR041802">
    <property type="entry name" value="MPP_YfcE"/>
</dbReference>
<comment type="similarity">
    <text evidence="1 2">Belongs to the metallophosphoesterase superfamily. YfcE family.</text>
</comment>
<dbReference type="InterPro" id="IPR029052">
    <property type="entry name" value="Metallo-depent_PP-like"/>
</dbReference>
<dbReference type="Gene3D" id="3.60.21.10">
    <property type="match status" value="1"/>
</dbReference>
<evidence type="ECO:0000313" key="4">
    <source>
        <dbReference type="EMBL" id="QHI70544.1"/>
    </source>
</evidence>
<name>A0A6P1MD99_9BACT</name>
<accession>A0A6P1MD99</accession>
<organism evidence="4 5">
    <name type="scientific">Tichowtungia aerotolerans</name>
    <dbReference type="NCBI Taxonomy" id="2697043"/>
    <lineage>
        <taxon>Bacteria</taxon>
        <taxon>Pseudomonadati</taxon>
        <taxon>Kiritimatiellota</taxon>
        <taxon>Tichowtungiia</taxon>
        <taxon>Tichowtungiales</taxon>
        <taxon>Tichowtungiaceae</taxon>
        <taxon>Tichowtungia</taxon>
    </lineage>
</organism>
<dbReference type="EC" id="3.1.4.-" evidence="2"/>
<evidence type="ECO:0000259" key="3">
    <source>
        <dbReference type="Pfam" id="PF12850"/>
    </source>
</evidence>
<gene>
    <name evidence="4" type="ORF">GT409_14215</name>
</gene>
<dbReference type="GO" id="GO:0046872">
    <property type="term" value="F:metal ion binding"/>
    <property type="evidence" value="ECO:0007669"/>
    <property type="project" value="UniProtKB-KW"/>
</dbReference>
<dbReference type="InterPro" id="IPR024654">
    <property type="entry name" value="Calcineurin-like_PHP_lpxH"/>
</dbReference>
<dbReference type="KEGG" id="taer:GT409_14215"/>
<dbReference type="InterPro" id="IPR053193">
    <property type="entry name" value="MetalloPDE_YfcE-like"/>
</dbReference>
<evidence type="ECO:0000256" key="1">
    <source>
        <dbReference type="ARBA" id="ARBA00008950"/>
    </source>
</evidence>
<keyword evidence="2" id="KW-0479">Metal-binding</keyword>
<keyword evidence="5" id="KW-1185">Reference proteome</keyword>
<dbReference type="InterPro" id="IPR000979">
    <property type="entry name" value="Phosphodiesterase_MJ0936/Vps29"/>
</dbReference>
<dbReference type="PANTHER" id="PTHR43165:SF1">
    <property type="entry name" value="PHOSPHODIESTERASE MJ0936"/>
    <property type="match status" value="1"/>
</dbReference>
<dbReference type="Pfam" id="PF12850">
    <property type="entry name" value="Metallophos_2"/>
    <property type="match status" value="1"/>
</dbReference>
<dbReference type="NCBIfam" id="TIGR00040">
    <property type="entry name" value="yfcE"/>
    <property type="match status" value="1"/>
</dbReference>
<dbReference type="CDD" id="cd00841">
    <property type="entry name" value="MPP_YfcE"/>
    <property type="match status" value="1"/>
</dbReference>
<dbReference type="GO" id="GO:0016787">
    <property type="term" value="F:hydrolase activity"/>
    <property type="evidence" value="ECO:0007669"/>
    <property type="project" value="UniProtKB-UniRule"/>
</dbReference>
<evidence type="ECO:0000256" key="2">
    <source>
        <dbReference type="RuleBase" id="RU362039"/>
    </source>
</evidence>
<protein>
    <recommendedName>
        <fullName evidence="2">Phosphoesterase</fullName>
        <ecNumber evidence="2">3.1.4.-</ecNumber>
    </recommendedName>
</protein>
<dbReference type="EMBL" id="CP047593">
    <property type="protein sequence ID" value="QHI70544.1"/>
    <property type="molecule type" value="Genomic_DNA"/>
</dbReference>
<dbReference type="Proteomes" id="UP000464954">
    <property type="component" value="Chromosome"/>
</dbReference>
<sequence length="172" mass="19180">MKVGILSDTHGQVDLALGAAREFLFRGIDAVLHCGDIGSDMVLTEMSTLFQTLEIPVYAVLGNCDVPSEWDFYPEDIGVKILGRFGDLELAGKRIAVLHSDDEEAFDRVVASEKYDYLFSGHSHVRHDRRKRKTRLINPGSAGRGMHPSCAVLNLSTDELEFVTIRRSDSER</sequence>
<comment type="cofactor">
    <cofactor evidence="2">
        <name>a divalent metal cation</name>
        <dbReference type="ChEBI" id="CHEBI:60240"/>
    </cofactor>
</comment>
<proteinExistence type="inferred from homology"/>
<dbReference type="SUPFAM" id="SSF56300">
    <property type="entry name" value="Metallo-dependent phosphatases"/>
    <property type="match status" value="1"/>
</dbReference>
<dbReference type="AlphaFoldDB" id="A0A6P1MD99"/>
<dbReference type="RefSeq" id="WP_160629718.1">
    <property type="nucleotide sequence ID" value="NZ_CP047593.1"/>
</dbReference>